<comment type="caution">
    <text evidence="3">The sequence shown here is derived from an EMBL/GenBank/DDBJ whole genome shotgun (WGS) entry which is preliminary data.</text>
</comment>
<dbReference type="AlphaFoldDB" id="A0AAE3ZC71"/>
<evidence type="ECO:0000256" key="2">
    <source>
        <dbReference type="SAM" id="MobiDB-lite"/>
    </source>
</evidence>
<dbReference type="Proteomes" id="UP001180845">
    <property type="component" value="Unassembled WGS sequence"/>
</dbReference>
<feature type="compositionally biased region" description="Basic and acidic residues" evidence="2">
    <location>
        <begin position="149"/>
        <end position="159"/>
    </location>
</feature>
<dbReference type="Gene3D" id="3.30.1310.10">
    <property type="entry name" value="Nucleoid-associated protein YbaB-like domain"/>
    <property type="match status" value="1"/>
</dbReference>
<gene>
    <name evidence="3" type="ORF">JOF55_001194</name>
</gene>
<keyword evidence="4" id="KW-1185">Reference proteome</keyword>
<reference evidence="3" key="1">
    <citation type="submission" date="2023-07" db="EMBL/GenBank/DDBJ databases">
        <title>Sequencing the genomes of 1000 actinobacteria strains.</title>
        <authorList>
            <person name="Klenk H.-P."/>
        </authorList>
    </citation>
    <scope>NUCLEOTIDE SEQUENCE</scope>
    <source>
        <strain evidence="3">DSM 45977</strain>
    </source>
</reference>
<dbReference type="GO" id="GO:0003677">
    <property type="term" value="F:DNA binding"/>
    <property type="evidence" value="ECO:0007669"/>
    <property type="project" value="UniProtKB-KW"/>
</dbReference>
<feature type="coiled-coil region" evidence="1">
    <location>
        <begin position="7"/>
        <end position="34"/>
    </location>
</feature>
<evidence type="ECO:0000313" key="4">
    <source>
        <dbReference type="Proteomes" id="UP001180845"/>
    </source>
</evidence>
<organism evidence="3 4">
    <name type="scientific">Haloactinomyces albus</name>
    <dbReference type="NCBI Taxonomy" id="1352928"/>
    <lineage>
        <taxon>Bacteria</taxon>
        <taxon>Bacillati</taxon>
        <taxon>Actinomycetota</taxon>
        <taxon>Actinomycetes</taxon>
        <taxon>Actinopolysporales</taxon>
        <taxon>Actinopolysporaceae</taxon>
        <taxon>Haloactinomyces</taxon>
    </lineage>
</organism>
<dbReference type="InterPro" id="IPR004401">
    <property type="entry name" value="YbaB/EbfC"/>
</dbReference>
<evidence type="ECO:0000256" key="1">
    <source>
        <dbReference type="SAM" id="Coils"/>
    </source>
</evidence>
<dbReference type="RefSeq" id="WP_310270728.1">
    <property type="nucleotide sequence ID" value="NZ_JAVDXW010000001.1"/>
</dbReference>
<dbReference type="Pfam" id="PF02575">
    <property type="entry name" value="YbaB_DNA_bd"/>
    <property type="match status" value="1"/>
</dbReference>
<name>A0AAE3ZC71_9ACTN</name>
<feature type="region of interest" description="Disordered" evidence="2">
    <location>
        <begin position="111"/>
        <end position="159"/>
    </location>
</feature>
<keyword evidence="1" id="KW-0175">Coiled coil</keyword>
<protein>
    <submittedName>
        <fullName evidence="3">DNA-binding protein YbaB</fullName>
    </submittedName>
</protein>
<dbReference type="EMBL" id="JAVDXW010000001">
    <property type="protein sequence ID" value="MDR7301013.1"/>
    <property type="molecule type" value="Genomic_DNA"/>
</dbReference>
<feature type="compositionally biased region" description="Basic and acidic residues" evidence="2">
    <location>
        <begin position="129"/>
        <end position="142"/>
    </location>
</feature>
<keyword evidence="3" id="KW-0238">DNA-binding</keyword>
<sequence length="159" mass="17253">MDPYKFLEDFENKAGQMQQQLEQSQEAFANARSRASSDDGSVTVAVAGGGSIESLDLGPKAMELGHTKLASTIMATIRKAQEQAAREVQESMRPLLGDGAAMSFLNEQVEAGIARLQPDEEESAGTGSRRGEAPEMDLGRNDWDDDWDGGDRRRFGGSR</sequence>
<dbReference type="SUPFAM" id="SSF82607">
    <property type="entry name" value="YbaB-like"/>
    <property type="match status" value="1"/>
</dbReference>
<evidence type="ECO:0000313" key="3">
    <source>
        <dbReference type="EMBL" id="MDR7301013.1"/>
    </source>
</evidence>
<accession>A0AAE3ZC71</accession>
<dbReference type="InterPro" id="IPR036894">
    <property type="entry name" value="YbaB-like_sf"/>
</dbReference>
<proteinExistence type="predicted"/>